<evidence type="ECO:0000313" key="2">
    <source>
        <dbReference type="Proteomes" id="UP000265520"/>
    </source>
</evidence>
<dbReference type="PANTHER" id="PTHR13650:SF0">
    <property type="entry name" value="SPATACSIN"/>
    <property type="match status" value="1"/>
</dbReference>
<feature type="non-terminal residue" evidence="1">
    <location>
        <position position="1"/>
    </location>
</feature>
<organism evidence="1 2">
    <name type="scientific">Trifolium medium</name>
    <dbReference type="NCBI Taxonomy" id="97028"/>
    <lineage>
        <taxon>Eukaryota</taxon>
        <taxon>Viridiplantae</taxon>
        <taxon>Streptophyta</taxon>
        <taxon>Embryophyta</taxon>
        <taxon>Tracheophyta</taxon>
        <taxon>Spermatophyta</taxon>
        <taxon>Magnoliopsida</taxon>
        <taxon>eudicotyledons</taxon>
        <taxon>Gunneridae</taxon>
        <taxon>Pentapetalae</taxon>
        <taxon>rosids</taxon>
        <taxon>fabids</taxon>
        <taxon>Fabales</taxon>
        <taxon>Fabaceae</taxon>
        <taxon>Papilionoideae</taxon>
        <taxon>50 kb inversion clade</taxon>
        <taxon>NPAAA clade</taxon>
        <taxon>Hologalegina</taxon>
        <taxon>IRL clade</taxon>
        <taxon>Trifolieae</taxon>
        <taxon>Trifolium</taxon>
    </lineage>
</organism>
<proteinExistence type="predicted"/>
<name>A0A392NGA8_9FABA</name>
<dbReference type="AlphaFoldDB" id="A0A392NGA8"/>
<dbReference type="Proteomes" id="UP000265520">
    <property type="component" value="Unassembled WGS sequence"/>
</dbReference>
<dbReference type="EMBL" id="LXQA010037067">
    <property type="protein sequence ID" value="MCH98229.1"/>
    <property type="molecule type" value="Genomic_DNA"/>
</dbReference>
<evidence type="ECO:0000313" key="1">
    <source>
        <dbReference type="EMBL" id="MCH98229.1"/>
    </source>
</evidence>
<dbReference type="InterPro" id="IPR028103">
    <property type="entry name" value="Spatacsin"/>
</dbReference>
<reference evidence="1 2" key="1">
    <citation type="journal article" date="2018" name="Front. Plant Sci.">
        <title>Red Clover (Trifolium pratense) and Zigzag Clover (T. medium) - A Picture of Genomic Similarities and Differences.</title>
        <authorList>
            <person name="Dluhosova J."/>
            <person name="Istvanek J."/>
            <person name="Nedelnik J."/>
            <person name="Repkova J."/>
        </authorList>
    </citation>
    <scope>NUCLEOTIDE SEQUENCE [LARGE SCALE GENOMIC DNA]</scope>
    <source>
        <strain evidence="2">cv. 10/8</strain>
        <tissue evidence="1">Leaf</tissue>
    </source>
</reference>
<keyword evidence="2" id="KW-1185">Reference proteome</keyword>
<comment type="caution">
    <text evidence="1">The sequence shown here is derived from an EMBL/GenBank/DDBJ whole genome shotgun (WGS) entry which is preliminary data.</text>
</comment>
<protein>
    <submittedName>
        <fullName evidence="1">Uncharacterized protein</fullName>
    </submittedName>
</protein>
<sequence>EVHSVLQTYGLLNDKHRVDPLQVLESLVVIFTEGNGRGLCKKIIAVIKAANTLGLSFFEAFNKQPIELLQLLSLKAQESFEEAKFLVQTHPMPAASIAQILAESFLKGVLAAHRGGYMDSQKEEGPAPLLWRFSDFLKWAELCPSEPEIGHALMRLVITGQEIPHACEVPCS</sequence>
<dbReference type="PANTHER" id="PTHR13650">
    <property type="entry name" value="SPATACSIN"/>
    <property type="match status" value="1"/>
</dbReference>
<accession>A0A392NGA8</accession>
<dbReference type="GO" id="GO:0005737">
    <property type="term" value="C:cytoplasm"/>
    <property type="evidence" value="ECO:0007669"/>
    <property type="project" value="TreeGrafter"/>
</dbReference>